<reference evidence="2" key="1">
    <citation type="submission" date="2020-11" db="EMBL/GenBank/DDBJ databases">
        <title>Azospira restricta DSM 18626 genome sequence.</title>
        <authorList>
            <person name="Moe W.M."/>
        </authorList>
    </citation>
    <scope>NUCLEOTIDE SEQUENCE</scope>
    <source>
        <strain evidence="2">DSM 18626</strain>
    </source>
</reference>
<feature type="transmembrane region" description="Helical" evidence="1">
    <location>
        <begin position="61"/>
        <end position="82"/>
    </location>
</feature>
<dbReference type="RefSeq" id="WP_203388547.1">
    <property type="nucleotide sequence ID" value="NZ_CP064781.1"/>
</dbReference>
<keyword evidence="1" id="KW-1133">Transmembrane helix</keyword>
<dbReference type="PANTHER" id="PTHR38441:SF1">
    <property type="entry name" value="MEMBRANE PROTEIN"/>
    <property type="match status" value="1"/>
</dbReference>
<dbReference type="KEGG" id="ares:IWH25_06685"/>
<dbReference type="Proteomes" id="UP000663444">
    <property type="component" value="Chromosome"/>
</dbReference>
<dbReference type="AlphaFoldDB" id="A0A974SRB7"/>
<organism evidence="2 3">
    <name type="scientific">Azospira restricta</name>
    <dbReference type="NCBI Taxonomy" id="404405"/>
    <lineage>
        <taxon>Bacteria</taxon>
        <taxon>Pseudomonadati</taxon>
        <taxon>Pseudomonadota</taxon>
        <taxon>Betaproteobacteria</taxon>
        <taxon>Rhodocyclales</taxon>
        <taxon>Rhodocyclaceae</taxon>
        <taxon>Azospira</taxon>
    </lineage>
</organism>
<sequence>MGNCAIDWAAINADPRFRELHRRKSGFLGLLMIVSVGYYFLLPVGAAWFPELFRIRVAGAVNVGLLFALSEFVVAWGVAALYTRRANRDFDRLAEEIRGEIAGRMARGAVP</sequence>
<name>A0A974SRB7_9RHOO</name>
<accession>A0A974SRB7</accession>
<evidence type="ECO:0000256" key="1">
    <source>
        <dbReference type="SAM" id="Phobius"/>
    </source>
</evidence>
<feature type="transmembrane region" description="Helical" evidence="1">
    <location>
        <begin position="26"/>
        <end position="49"/>
    </location>
</feature>
<keyword evidence="3" id="KW-1185">Reference proteome</keyword>
<dbReference type="Pfam" id="PF04341">
    <property type="entry name" value="DUF485"/>
    <property type="match status" value="1"/>
</dbReference>
<dbReference type="EMBL" id="CP064781">
    <property type="protein sequence ID" value="QRJ65021.1"/>
    <property type="molecule type" value="Genomic_DNA"/>
</dbReference>
<dbReference type="PANTHER" id="PTHR38441">
    <property type="entry name" value="INTEGRAL MEMBRANE PROTEIN-RELATED"/>
    <property type="match status" value="1"/>
</dbReference>
<dbReference type="InterPro" id="IPR007436">
    <property type="entry name" value="DUF485"/>
</dbReference>
<proteinExistence type="predicted"/>
<protein>
    <submittedName>
        <fullName evidence="2">DUF485 domain-containing protein</fullName>
    </submittedName>
</protein>
<keyword evidence="1" id="KW-0812">Transmembrane</keyword>
<evidence type="ECO:0000313" key="3">
    <source>
        <dbReference type="Proteomes" id="UP000663444"/>
    </source>
</evidence>
<evidence type="ECO:0000313" key="2">
    <source>
        <dbReference type="EMBL" id="QRJ65021.1"/>
    </source>
</evidence>
<keyword evidence="1" id="KW-0472">Membrane</keyword>
<gene>
    <name evidence="2" type="ORF">IWH25_06685</name>
</gene>